<evidence type="ECO:0000256" key="6">
    <source>
        <dbReference type="ARBA" id="ARBA00022833"/>
    </source>
</evidence>
<feature type="signal peptide" evidence="9">
    <location>
        <begin position="1"/>
        <end position="17"/>
    </location>
</feature>
<dbReference type="Pfam" id="PF04253">
    <property type="entry name" value="TFR_dimer"/>
    <property type="match status" value="1"/>
</dbReference>
<dbReference type="Pfam" id="PF04389">
    <property type="entry name" value="Peptidase_M28"/>
    <property type="match status" value="1"/>
</dbReference>
<comment type="caution">
    <text evidence="12">The sequence shown here is derived from an EMBL/GenBank/DDBJ whole genome shotgun (WGS) entry which is preliminary data.</text>
</comment>
<name>A0AAD5GTQ8_AMBAR</name>
<proteinExistence type="inferred from homology"/>
<comment type="similarity">
    <text evidence="2">Belongs to the peptidase M28 family. M28B subfamily.</text>
</comment>
<keyword evidence="3" id="KW-0645">Protease</keyword>
<dbReference type="SUPFAM" id="SSF53187">
    <property type="entry name" value="Zn-dependent exopeptidases"/>
    <property type="match status" value="1"/>
</dbReference>
<feature type="chain" id="PRO_5042120785" description="Glutamate carboxypeptidase 2" evidence="9">
    <location>
        <begin position="18"/>
        <end position="622"/>
    </location>
</feature>
<keyword evidence="13" id="KW-1185">Reference proteome</keyword>
<evidence type="ECO:0000259" key="10">
    <source>
        <dbReference type="Pfam" id="PF04253"/>
    </source>
</evidence>
<evidence type="ECO:0000256" key="8">
    <source>
        <dbReference type="ARBA" id="ARBA00023180"/>
    </source>
</evidence>
<sequence>MVSKIITTIIAITTTLSFFLTSSPPKPYYHSLYTSPSLSNNQSISHHLYTLTRRPHVAGTAANAEAASYVLSTLTANNIKSHVAEYAVSLTYPDSRSLKLIRPLPNTPIIFSLQQEVYKDDPYADVADQVVPTFHAYAKPGTVTGQVAYVNYGRVEDYTTIKKTGINITGCIVLARYGEIFRGDIVNNAYDAVGTVYNGAGDPTTPGWPSSTEGCERLSEDEVERAGDVPLIPSLPISGADGEEILRWIGGEVAEDGWQGDVDAPVYRVGPGPAVIELSYKANQVISTIQNVIGIIEGAEEPDRFVILGNHRDAWTFGAVDPNSGTAALLEVGSTEWVEENREIIASKVVAYLNVDIAVAGAGFLVEDPDNSSQTVYDSWVKTTKYPEIGRLGDAHSDYAAFLLHNGIPATDISFGFGYPVYHSMYDDFVWMSNYGDPMFQRHLAAASIWGLLALQLADEEILPFNYSSYVYELQKNAEDLETDISNKSINLIPLFKSIGKMKNAAARINDEIMEIKAKKGWAFLQKNQPWRTREINDRLMMAERALTDRDGLSGRPWYKHMIYAPSKHNRYASKCFPGIDDAIENAKKLNTKDSWRWVQHEVWRVSRAITQASLVLHGELT</sequence>
<dbReference type="Gene3D" id="1.20.930.40">
    <property type="entry name" value="Transferrin receptor-like, dimerisation domain"/>
    <property type="match status" value="1"/>
</dbReference>
<keyword evidence="5" id="KW-0378">Hydrolase</keyword>
<dbReference type="EMBL" id="JAMZMK010001688">
    <property type="protein sequence ID" value="KAI7755187.1"/>
    <property type="molecule type" value="Genomic_DNA"/>
</dbReference>
<evidence type="ECO:0000256" key="4">
    <source>
        <dbReference type="ARBA" id="ARBA00022723"/>
    </source>
</evidence>
<feature type="domain" description="Transferrin receptor-like dimerisation" evidence="10">
    <location>
        <begin position="490"/>
        <end position="617"/>
    </location>
</feature>
<dbReference type="GO" id="GO:0004180">
    <property type="term" value="F:carboxypeptidase activity"/>
    <property type="evidence" value="ECO:0007669"/>
    <property type="project" value="TreeGrafter"/>
</dbReference>
<dbReference type="GO" id="GO:0046872">
    <property type="term" value="F:metal ion binding"/>
    <property type="evidence" value="ECO:0007669"/>
    <property type="project" value="UniProtKB-KW"/>
</dbReference>
<dbReference type="PANTHER" id="PTHR10404">
    <property type="entry name" value="N-ACETYLATED-ALPHA-LINKED ACIDIC DIPEPTIDASE"/>
    <property type="match status" value="1"/>
</dbReference>
<protein>
    <recommendedName>
        <fullName evidence="14">Glutamate carboxypeptidase 2</fullName>
    </recommendedName>
</protein>
<dbReference type="InterPro" id="IPR036757">
    <property type="entry name" value="TFR-like_dimer_dom_sf"/>
</dbReference>
<dbReference type="Gene3D" id="3.40.630.10">
    <property type="entry name" value="Zn peptidases"/>
    <property type="match status" value="3"/>
</dbReference>
<keyword evidence="7" id="KW-0482">Metalloprotease</keyword>
<dbReference type="InterPro" id="IPR007365">
    <property type="entry name" value="TFR-like_dimer_dom"/>
</dbReference>
<dbReference type="InterPro" id="IPR007484">
    <property type="entry name" value="Peptidase_M28"/>
</dbReference>
<keyword evidence="8" id="KW-0325">Glycoprotein</keyword>
<dbReference type="PANTHER" id="PTHR10404:SF46">
    <property type="entry name" value="VACUOLAR PROTEIN SORTING-ASSOCIATED PROTEIN 70"/>
    <property type="match status" value="1"/>
</dbReference>
<evidence type="ECO:0000256" key="7">
    <source>
        <dbReference type="ARBA" id="ARBA00023049"/>
    </source>
</evidence>
<evidence type="ECO:0000259" key="11">
    <source>
        <dbReference type="Pfam" id="PF04389"/>
    </source>
</evidence>
<dbReference type="SUPFAM" id="SSF52025">
    <property type="entry name" value="PA domain"/>
    <property type="match status" value="1"/>
</dbReference>
<dbReference type="GO" id="GO:0008237">
    <property type="term" value="F:metallopeptidase activity"/>
    <property type="evidence" value="ECO:0007669"/>
    <property type="project" value="UniProtKB-KW"/>
</dbReference>
<comment type="cofactor">
    <cofactor evidence="1">
        <name>Zn(2+)</name>
        <dbReference type="ChEBI" id="CHEBI:29105"/>
    </cofactor>
</comment>
<accession>A0AAD5GTQ8</accession>
<dbReference type="InterPro" id="IPR039373">
    <property type="entry name" value="Peptidase_M28B"/>
</dbReference>
<evidence type="ECO:0000256" key="2">
    <source>
        <dbReference type="ARBA" id="ARBA00005634"/>
    </source>
</evidence>
<evidence type="ECO:0000256" key="5">
    <source>
        <dbReference type="ARBA" id="ARBA00022801"/>
    </source>
</evidence>
<evidence type="ECO:0000313" key="13">
    <source>
        <dbReference type="Proteomes" id="UP001206925"/>
    </source>
</evidence>
<keyword evidence="6" id="KW-0862">Zinc</keyword>
<dbReference type="GO" id="GO:0006508">
    <property type="term" value="P:proteolysis"/>
    <property type="evidence" value="ECO:0007669"/>
    <property type="project" value="UniProtKB-KW"/>
</dbReference>
<dbReference type="FunFam" id="1.20.930.40:FF:000001">
    <property type="entry name" value="N-acetylated-alpha-linked acidic dipeptidase 2"/>
    <property type="match status" value="1"/>
</dbReference>
<dbReference type="AlphaFoldDB" id="A0AAD5GTQ8"/>
<feature type="domain" description="Peptidase M28" evidence="11">
    <location>
        <begin position="332"/>
        <end position="429"/>
    </location>
</feature>
<dbReference type="Proteomes" id="UP001206925">
    <property type="component" value="Unassembled WGS sequence"/>
</dbReference>
<evidence type="ECO:0000256" key="1">
    <source>
        <dbReference type="ARBA" id="ARBA00001947"/>
    </source>
</evidence>
<gene>
    <name evidence="12" type="ORF">M8C21_008736</name>
</gene>
<evidence type="ECO:0000256" key="9">
    <source>
        <dbReference type="SAM" id="SignalP"/>
    </source>
</evidence>
<dbReference type="Gene3D" id="3.50.30.30">
    <property type="match status" value="2"/>
</dbReference>
<keyword evidence="4" id="KW-0479">Metal-binding</keyword>
<reference evidence="12" key="1">
    <citation type="submission" date="2022-06" db="EMBL/GenBank/DDBJ databases">
        <title>Uncovering the hologenomic basis of an extraordinary plant invasion.</title>
        <authorList>
            <person name="Bieker V.C."/>
            <person name="Martin M.D."/>
            <person name="Gilbert T."/>
            <person name="Hodgins K."/>
            <person name="Battlay P."/>
            <person name="Petersen B."/>
            <person name="Wilson J."/>
        </authorList>
    </citation>
    <scope>NUCLEOTIDE SEQUENCE</scope>
    <source>
        <strain evidence="12">AA19_3_7</strain>
        <tissue evidence="12">Leaf</tissue>
    </source>
</reference>
<dbReference type="InterPro" id="IPR046450">
    <property type="entry name" value="PA_dom_sf"/>
</dbReference>
<keyword evidence="9" id="KW-0732">Signal</keyword>
<evidence type="ECO:0008006" key="14">
    <source>
        <dbReference type="Google" id="ProtNLM"/>
    </source>
</evidence>
<evidence type="ECO:0000256" key="3">
    <source>
        <dbReference type="ARBA" id="ARBA00022670"/>
    </source>
</evidence>
<evidence type="ECO:0000313" key="12">
    <source>
        <dbReference type="EMBL" id="KAI7755187.1"/>
    </source>
</evidence>
<organism evidence="12 13">
    <name type="scientific">Ambrosia artemisiifolia</name>
    <name type="common">Common ragweed</name>
    <dbReference type="NCBI Taxonomy" id="4212"/>
    <lineage>
        <taxon>Eukaryota</taxon>
        <taxon>Viridiplantae</taxon>
        <taxon>Streptophyta</taxon>
        <taxon>Embryophyta</taxon>
        <taxon>Tracheophyta</taxon>
        <taxon>Spermatophyta</taxon>
        <taxon>Magnoliopsida</taxon>
        <taxon>eudicotyledons</taxon>
        <taxon>Gunneridae</taxon>
        <taxon>Pentapetalae</taxon>
        <taxon>asterids</taxon>
        <taxon>campanulids</taxon>
        <taxon>Asterales</taxon>
        <taxon>Asteraceae</taxon>
        <taxon>Asteroideae</taxon>
        <taxon>Heliantheae alliance</taxon>
        <taxon>Heliantheae</taxon>
        <taxon>Ambrosia</taxon>
    </lineage>
</organism>
<dbReference type="SUPFAM" id="SSF47672">
    <property type="entry name" value="Transferrin receptor-like dimerisation domain"/>
    <property type="match status" value="1"/>
</dbReference>